<feature type="region of interest" description="Disordered" evidence="1">
    <location>
        <begin position="508"/>
        <end position="588"/>
    </location>
</feature>
<evidence type="ECO:0000259" key="2">
    <source>
        <dbReference type="Pfam" id="PF07197"/>
    </source>
</evidence>
<evidence type="ECO:0000259" key="3">
    <source>
        <dbReference type="Pfam" id="PF10536"/>
    </source>
</evidence>
<dbReference type="InterPro" id="IPR044824">
    <property type="entry name" value="MAIN-like"/>
</dbReference>
<feature type="domain" description="Aminotransferase-like plant mobile" evidence="3">
    <location>
        <begin position="105"/>
        <end position="429"/>
    </location>
</feature>
<reference evidence="5" key="1">
    <citation type="journal article" date="2005" name="Nature">
        <title>The map-based sequence of the rice genome.</title>
        <authorList>
            <consortium name="International rice genome sequencing project (IRGSP)"/>
            <person name="Matsumoto T."/>
            <person name="Wu J."/>
            <person name="Kanamori H."/>
            <person name="Katayose Y."/>
            <person name="Fujisawa M."/>
            <person name="Namiki N."/>
            <person name="Mizuno H."/>
            <person name="Yamamoto K."/>
            <person name="Antonio B.A."/>
            <person name="Baba T."/>
            <person name="Sakata K."/>
            <person name="Nagamura Y."/>
            <person name="Aoki H."/>
            <person name="Arikawa K."/>
            <person name="Arita K."/>
            <person name="Bito T."/>
            <person name="Chiden Y."/>
            <person name="Fujitsuka N."/>
            <person name="Fukunaka R."/>
            <person name="Hamada M."/>
            <person name="Harada C."/>
            <person name="Hayashi A."/>
            <person name="Hijishita S."/>
            <person name="Honda M."/>
            <person name="Hosokawa S."/>
            <person name="Ichikawa Y."/>
            <person name="Idonuma A."/>
            <person name="Iijima M."/>
            <person name="Ikeda M."/>
            <person name="Ikeno M."/>
            <person name="Ito K."/>
            <person name="Ito S."/>
            <person name="Ito T."/>
            <person name="Ito Y."/>
            <person name="Ito Y."/>
            <person name="Iwabuchi A."/>
            <person name="Kamiya K."/>
            <person name="Karasawa W."/>
            <person name="Kurita K."/>
            <person name="Katagiri S."/>
            <person name="Kikuta A."/>
            <person name="Kobayashi H."/>
            <person name="Kobayashi N."/>
            <person name="Machita K."/>
            <person name="Maehara T."/>
            <person name="Masukawa M."/>
            <person name="Mizubayashi T."/>
            <person name="Mukai Y."/>
            <person name="Nagasaki H."/>
            <person name="Nagata Y."/>
            <person name="Naito S."/>
            <person name="Nakashima M."/>
            <person name="Nakama Y."/>
            <person name="Nakamichi Y."/>
            <person name="Nakamura M."/>
            <person name="Meguro A."/>
            <person name="Negishi M."/>
            <person name="Ohta I."/>
            <person name="Ohta T."/>
            <person name="Okamoto M."/>
            <person name="Ono N."/>
            <person name="Saji S."/>
            <person name="Sakaguchi M."/>
            <person name="Sakai K."/>
            <person name="Shibata M."/>
            <person name="Shimokawa T."/>
            <person name="Song J."/>
            <person name="Takazaki Y."/>
            <person name="Terasawa K."/>
            <person name="Tsugane M."/>
            <person name="Tsuji K."/>
            <person name="Ueda S."/>
            <person name="Waki K."/>
            <person name="Yamagata H."/>
            <person name="Yamamoto M."/>
            <person name="Yamamoto S."/>
            <person name="Yamane H."/>
            <person name="Yoshiki S."/>
            <person name="Yoshihara R."/>
            <person name="Yukawa K."/>
            <person name="Zhong H."/>
            <person name="Yano M."/>
            <person name="Yuan Q."/>
            <person name="Ouyang S."/>
            <person name="Liu J."/>
            <person name="Jones K.M."/>
            <person name="Gansberger K."/>
            <person name="Moffat K."/>
            <person name="Hill J."/>
            <person name="Bera J."/>
            <person name="Fadrosh D."/>
            <person name="Jin S."/>
            <person name="Johri S."/>
            <person name="Kim M."/>
            <person name="Overton L."/>
            <person name="Reardon M."/>
            <person name="Tsitrin T."/>
            <person name="Vuong H."/>
            <person name="Weaver B."/>
            <person name="Ciecko A."/>
            <person name="Tallon L."/>
            <person name="Jackson J."/>
            <person name="Pai G."/>
            <person name="Aken S.V."/>
            <person name="Utterback T."/>
            <person name="Reidmuller S."/>
            <person name="Feldblyum T."/>
            <person name="Hsiao J."/>
            <person name="Zismann V."/>
            <person name="Iobst S."/>
            <person name="de Vazeille A.R."/>
            <person name="Buell C.R."/>
            <person name="Ying K."/>
            <person name="Li Y."/>
            <person name="Lu T."/>
            <person name="Huang Y."/>
            <person name="Zhao Q."/>
            <person name="Feng Q."/>
            <person name="Zhang L."/>
            <person name="Zhu J."/>
            <person name="Weng Q."/>
            <person name="Mu J."/>
            <person name="Lu Y."/>
            <person name="Fan D."/>
            <person name="Liu Y."/>
            <person name="Guan J."/>
            <person name="Zhang Y."/>
            <person name="Yu S."/>
            <person name="Liu X."/>
            <person name="Zhang Y."/>
            <person name="Hong G."/>
            <person name="Han B."/>
            <person name="Choisne N."/>
            <person name="Demange N."/>
            <person name="Orjeda G."/>
            <person name="Samain S."/>
            <person name="Cattolico L."/>
            <person name="Pelletier E."/>
            <person name="Couloux A."/>
            <person name="Segurens B."/>
            <person name="Wincker P."/>
            <person name="D'Hont A."/>
            <person name="Scarpelli C."/>
            <person name="Weissenbach J."/>
            <person name="Salanoubat M."/>
            <person name="Quetier F."/>
            <person name="Yu Y."/>
            <person name="Kim H.R."/>
            <person name="Rambo T."/>
            <person name="Currie J."/>
            <person name="Collura K."/>
            <person name="Luo M."/>
            <person name="Yang T."/>
            <person name="Ammiraju J.S.S."/>
            <person name="Engler F."/>
            <person name="Soderlund C."/>
            <person name="Wing R.A."/>
            <person name="Palmer L.E."/>
            <person name="de la Bastide M."/>
            <person name="Spiegel L."/>
            <person name="Nascimento L."/>
            <person name="Zutavern T."/>
            <person name="O'Shaughnessy A."/>
            <person name="Dike S."/>
            <person name="Dedhia N."/>
            <person name="Preston R."/>
            <person name="Balija V."/>
            <person name="McCombie W.R."/>
            <person name="Chow T."/>
            <person name="Chen H."/>
            <person name="Chung M."/>
            <person name="Chen C."/>
            <person name="Shaw J."/>
            <person name="Wu H."/>
            <person name="Hsiao K."/>
            <person name="Chao Y."/>
            <person name="Chu M."/>
            <person name="Cheng C."/>
            <person name="Hour A."/>
            <person name="Lee P."/>
            <person name="Lin S."/>
            <person name="Lin Y."/>
            <person name="Liou J."/>
            <person name="Liu S."/>
            <person name="Hsing Y."/>
            <person name="Raghuvanshi S."/>
            <person name="Mohanty A."/>
            <person name="Bharti A.K."/>
            <person name="Gaur A."/>
            <person name="Gupta V."/>
            <person name="Kumar D."/>
            <person name="Ravi V."/>
            <person name="Vij S."/>
            <person name="Kapur A."/>
            <person name="Khurana P."/>
            <person name="Khurana P."/>
            <person name="Khurana J.P."/>
            <person name="Tyagi A.K."/>
            <person name="Gaikwad K."/>
            <person name="Singh A."/>
            <person name="Dalal V."/>
            <person name="Srivastava S."/>
            <person name="Dixit A."/>
            <person name="Pal A.K."/>
            <person name="Ghazi I.A."/>
            <person name="Yadav M."/>
            <person name="Pandit A."/>
            <person name="Bhargava A."/>
            <person name="Sureshbabu K."/>
            <person name="Batra K."/>
            <person name="Sharma T.R."/>
            <person name="Mohapatra T."/>
            <person name="Singh N.K."/>
            <person name="Messing J."/>
            <person name="Nelson A.B."/>
            <person name="Fuks G."/>
            <person name="Kavchok S."/>
            <person name="Keizer G."/>
            <person name="Linton E."/>
            <person name="Llaca V."/>
            <person name="Song R."/>
            <person name="Tanyolac B."/>
            <person name="Young S."/>
            <person name="Ho-Il K."/>
            <person name="Hahn J.H."/>
            <person name="Sangsakoo G."/>
            <person name="Vanavichit A."/>
            <person name="de Mattos Luiz.A.T."/>
            <person name="Zimmer P.D."/>
            <person name="Malone G."/>
            <person name="Dellagostin O."/>
            <person name="de Oliveira A.C."/>
            <person name="Bevan M."/>
            <person name="Bancroft I."/>
            <person name="Minx P."/>
            <person name="Cordum H."/>
            <person name="Wilson R."/>
            <person name="Cheng Z."/>
            <person name="Jin W."/>
            <person name="Jiang J."/>
            <person name="Leong S.A."/>
            <person name="Iwama H."/>
            <person name="Gojobori T."/>
            <person name="Itoh T."/>
            <person name="Niimura Y."/>
            <person name="Fujii Y."/>
            <person name="Habara T."/>
            <person name="Sakai H."/>
            <person name="Sato Y."/>
            <person name="Wilson G."/>
            <person name="Kumar K."/>
            <person name="McCouch S."/>
            <person name="Juretic N."/>
            <person name="Hoen D."/>
            <person name="Wright S."/>
            <person name="Bruskiewich R."/>
            <person name="Bureau T."/>
            <person name="Miyao A."/>
            <person name="Hirochika H."/>
            <person name="Nishikawa T."/>
            <person name="Kadowaki K."/>
            <person name="Sugiura M."/>
            <person name="Burr B."/>
            <person name="Sasaki T."/>
        </authorList>
    </citation>
    <scope>NUCLEOTIDE SEQUENCE [LARGE SCALE GENOMIC DNA]</scope>
    <source>
        <strain evidence="5">cv. Nipponbare</strain>
    </source>
</reference>
<keyword evidence="4" id="KW-0808">Transferase</keyword>
<feature type="compositionally biased region" description="Polar residues" evidence="1">
    <location>
        <begin position="619"/>
        <end position="628"/>
    </location>
</feature>
<feature type="region of interest" description="Disordered" evidence="1">
    <location>
        <begin position="604"/>
        <end position="638"/>
    </location>
</feature>
<dbReference type="GO" id="GO:0008483">
    <property type="term" value="F:transaminase activity"/>
    <property type="evidence" value="ECO:0007669"/>
    <property type="project" value="UniProtKB-KW"/>
</dbReference>
<dbReference type="InterPro" id="IPR019557">
    <property type="entry name" value="AminoTfrase-like_pln_mobile"/>
</dbReference>
<accession>Q6K3L3</accession>
<dbReference type="Pfam" id="PF10536">
    <property type="entry name" value="PMD"/>
    <property type="match status" value="1"/>
</dbReference>
<evidence type="ECO:0000313" key="5">
    <source>
        <dbReference type="Proteomes" id="UP000000763"/>
    </source>
</evidence>
<dbReference type="InterPro" id="IPR010811">
    <property type="entry name" value="DUF1409"/>
</dbReference>
<reference evidence="5" key="2">
    <citation type="journal article" date="2008" name="Nucleic Acids Res.">
        <title>The rice annotation project database (RAP-DB): 2008 update.</title>
        <authorList>
            <consortium name="The rice annotation project (RAP)"/>
        </authorList>
    </citation>
    <scope>GENOME REANNOTATION</scope>
    <source>
        <strain evidence="5">cv. Nipponbare</strain>
    </source>
</reference>
<feature type="domain" description="DUF1409" evidence="2">
    <location>
        <begin position="692"/>
        <end position="736"/>
    </location>
</feature>
<dbReference type="PANTHER" id="PTHR46033:SF65">
    <property type="entry name" value="AMINOTRANSFERASE-LIKE PLANT MOBILE DOMAIN-CONTAINING PROTEIN"/>
    <property type="match status" value="1"/>
</dbReference>
<gene>
    <name evidence="4" type="primary">OSJNBa0078K05.14</name>
</gene>
<feature type="compositionally biased region" description="Polar residues" evidence="1">
    <location>
        <begin position="508"/>
        <end position="518"/>
    </location>
</feature>
<proteinExistence type="predicted"/>
<feature type="compositionally biased region" description="Basic residues" evidence="1">
    <location>
        <begin position="555"/>
        <end position="564"/>
    </location>
</feature>
<dbReference type="Pfam" id="PF07197">
    <property type="entry name" value="DUF1409"/>
    <property type="match status" value="1"/>
</dbReference>
<dbReference type="Proteomes" id="UP000000763">
    <property type="component" value="Chromosome 2"/>
</dbReference>
<dbReference type="PANTHER" id="PTHR46033">
    <property type="entry name" value="PROTEIN MAIN-LIKE 2"/>
    <property type="match status" value="1"/>
</dbReference>
<evidence type="ECO:0000313" key="4">
    <source>
        <dbReference type="EMBL" id="BAD19973.1"/>
    </source>
</evidence>
<dbReference type="AlphaFoldDB" id="Q6K3L3"/>
<keyword evidence="4" id="KW-0032">Aminotransferase</keyword>
<dbReference type="EMBL" id="AP005650">
    <property type="protein sequence ID" value="BAD19973.1"/>
    <property type="molecule type" value="Genomic_DNA"/>
</dbReference>
<dbReference type="GO" id="GO:0010073">
    <property type="term" value="P:meristem maintenance"/>
    <property type="evidence" value="ECO:0007669"/>
    <property type="project" value="InterPro"/>
</dbReference>
<name>Q6K3L3_ORYSJ</name>
<protein>
    <submittedName>
        <fullName evidence="4">Aminotransferase-like protein</fullName>
    </submittedName>
</protein>
<sequence length="872" mass="97490">MSTSASPSSMPSAEYAEHLSNLVAVPSLSHENHYFLGLIGDLDPTEFIIAETNRIPFRLANPNLGHWKSTFKSWPSLEKTSPEKSWITWFKRVSASKQTHWDEIGIGQALALTIANSAKDEPLMAAATYFWSNTINAFLFNQGPMTPTLIDITMITGLDVTSSANPMSLNTKNQSDFRTMSIGGWSGYLAAYMGKGPVTSREHVAFLLMWLEKFLFCGSSCGPTTNWQFLAEALETKRQFPLGKILLGYLYQMLNNASVKIVVGSVVGAGGPRWLLQTWLNLVVTKAVNWPSVTEAEFPRLEPTTNDDGEERTHHRCMSYGEFASTPADAGTKLSAELLKDWFCSFYEGFQKDARVWFPYEDSVNLEVPSDFRFKDINHERYQKSREVFSTAISPCILPVGIHQGRNIQVSYEFYHPMSSARQFGMGQLPIGLFFTDKIQCRGEISSTLMMDRLLNIPGPSLGSIENIELAKFRSRAFDRWWGEWKLHLFHQPASMYMTDLFPDVIPQTTKSSSPHQSKSGRDTEYAPCLIPNGADAGKKRRTKASAIDPSALAPKKKAKTKKTKPTDDLPALDPSIEQALDEEEIEEDVDKAVTKKKKIAVKKKSAATTLKPAPPQSPSDQTPSATGSHHVEEEEQPAAPAIPALADLFSFDIQDYLDEEIEADTTSMALAPFSNDVKKTLEDISHRLEAASLDSLVVDCGLIRTWLHEVQALIPYELVNALTPAVHLEQHQFKLEKAKLRLAECQKHKDIEATIQANRQLVHEEKSKLDQLSEGPIKSNIDRLEARKIELLAQLQECNAELDLEHKKLADPPQAIEEQKAKLKSAIKNVVDMTKSLKVIPGTDTQDAQAIEEVEQIRQRAISAIQRYLLK</sequence>
<evidence type="ECO:0000256" key="1">
    <source>
        <dbReference type="SAM" id="MobiDB-lite"/>
    </source>
</evidence>
<organism evidence="4 5">
    <name type="scientific">Oryza sativa subsp. japonica</name>
    <name type="common">Rice</name>
    <dbReference type="NCBI Taxonomy" id="39947"/>
    <lineage>
        <taxon>Eukaryota</taxon>
        <taxon>Viridiplantae</taxon>
        <taxon>Streptophyta</taxon>
        <taxon>Embryophyta</taxon>
        <taxon>Tracheophyta</taxon>
        <taxon>Spermatophyta</taxon>
        <taxon>Magnoliopsida</taxon>
        <taxon>Liliopsida</taxon>
        <taxon>Poales</taxon>
        <taxon>Poaceae</taxon>
        <taxon>BOP clade</taxon>
        <taxon>Oryzoideae</taxon>
        <taxon>Oryzeae</taxon>
        <taxon>Oryzinae</taxon>
        <taxon>Oryza</taxon>
        <taxon>Oryza sativa</taxon>
    </lineage>
</organism>